<reference evidence="4 5" key="1">
    <citation type="journal article" date="2015" name="Sci. Rep.">
        <title>Genome of the facultative scuticociliatosis pathogen Pseudocohnilembus persalinus provides insight into its virulence through horizontal gene transfer.</title>
        <authorList>
            <person name="Xiong J."/>
            <person name="Wang G."/>
            <person name="Cheng J."/>
            <person name="Tian M."/>
            <person name="Pan X."/>
            <person name="Warren A."/>
            <person name="Jiang C."/>
            <person name="Yuan D."/>
            <person name="Miao W."/>
        </authorList>
    </citation>
    <scope>NUCLEOTIDE SEQUENCE [LARGE SCALE GENOMIC DNA]</scope>
    <source>
        <strain evidence="4">36N120E</strain>
    </source>
</reference>
<evidence type="ECO:0000313" key="4">
    <source>
        <dbReference type="EMBL" id="KRX07722.1"/>
    </source>
</evidence>
<protein>
    <submittedName>
        <fullName evidence="4">PAS domain</fullName>
    </submittedName>
</protein>
<evidence type="ECO:0000256" key="1">
    <source>
        <dbReference type="SAM" id="MobiDB-lite"/>
    </source>
</evidence>
<keyword evidence="2" id="KW-0472">Membrane</keyword>
<dbReference type="InParanoid" id="A0A0V0R091"/>
<feature type="transmembrane region" description="Helical" evidence="2">
    <location>
        <begin position="1246"/>
        <end position="1269"/>
    </location>
</feature>
<proteinExistence type="predicted"/>
<dbReference type="PROSITE" id="PS50112">
    <property type="entry name" value="PAS"/>
    <property type="match status" value="1"/>
</dbReference>
<sequence>MNVFIILEFFQLYYYVIHPNTKYLWDFKAFKLAQDIAKYSQIDYFIKDYKSGAALFYFYFAIFLIFGSFGLMIHSIIQNNKKEFGIKKTNNQGNIYITYTILEWYFMLLDTILQIPFTSALSIQFFCFRDSCLSENFCKDLNCVCLNLNFRNQSPEFLQQTVGAWYHFVQVKANEFLEKFPKQRVIALIICFINDEQLQNHFKNIRNLERISYLDPSLQEEFNAYILQRKIEQKLQFQDQLNAKQNQVYSTNVAIYQQQLNKVYQTLEYSIQDVEESYKINYKISCLKNDKTNDSSQNQRRMFEQSGILIIVGNHHNFGQILHINSEITKKFGYLKKQLIGQHFDIFVPKSIQQRHTENLIQYINQNEKLNIQPLISTVMDDFGYGVLSEIQNQILPSISQGIKIISIIKELQPYYCYPYNYHEQSQKAQKSQSQKDYIYHFISYDQNDMQIIACSQSCYEFFGIHKDLINQNTTNALQFQIDLICPEIIKEGTIDKLKECPEGVEFTLDTTSIGLQFLQQNQDTYSNLKKDSDSVLPMGSEMDSNQKKQKIDQISQNSINKQNSEQKSLLQQQIDKDNKKYKTTKIIVQLVQIDKFQNVTIQFYDKYQPILSNSEQNFVQTNGQDQKAQFQTENKTVKASQNNEISVFDQTINDKEYQIFNELIEKDKETFQLMHYNESTYQIGVLHSRLQTLPQGIILSMRLHNEAQGLTEDEGASDIDDFEYDKQFLQKISQEFEDIQFEAMEELNHIDREHVKFNLKYDSVELEFFDENKQSYKDEYLQIDGMLLLTPAFTSISKSEFIEMDHRKYDYYNEPLKSFYFLMESGCQILREIATEAQIKPQHYQQEQKKLEQLIYSIEKQKKIQENKQSVFAKQDPQNKKLSQKQTSQQNEIVNQSGLDISNIELIQKDNFYCIEQQQPQIVVEGVNNQQYEQIQKKNSNSNSTDQEQFQSINTKKDNIQINDKNLSNININDESAEEDQQETKQDKLLSQIKLNKFSLFWKILLLKIVLVGDLVYDNFRNVQMNNEFKSIFEHLNNIEKRSSSMLFMMLFLQKEIADGTQQYDSEGNELIQYYSNQIYKVEQYINEEINLQENFPIQFNSYISLFTEYQTTEICNLDYNINQFTMGQFTDKIAGMNFKEACQWIQNGSLDSGLQIAIVEVVETVRSYAASLRKEIDDLAITYKDNQADYEYYKFRTQIKYNEKDAFDHFQMLMYMIIPLNDDLIIQFQKCFVKYTESIKSGYIINYAVMVSLSTLGFLFLWIPYAISMQRKLMFSQQMVSIIPVEIILDENSTELKNAIVKAKIIQETKL</sequence>
<feature type="transmembrane region" description="Helical" evidence="2">
    <location>
        <begin position="95"/>
        <end position="117"/>
    </location>
</feature>
<feature type="transmembrane region" description="Helical" evidence="2">
    <location>
        <begin position="54"/>
        <end position="74"/>
    </location>
</feature>
<feature type="region of interest" description="Disordered" evidence="1">
    <location>
        <begin position="871"/>
        <end position="892"/>
    </location>
</feature>
<evidence type="ECO:0000259" key="3">
    <source>
        <dbReference type="PROSITE" id="PS50112"/>
    </source>
</evidence>
<organism evidence="4 5">
    <name type="scientific">Pseudocohnilembus persalinus</name>
    <name type="common">Ciliate</name>
    <dbReference type="NCBI Taxonomy" id="266149"/>
    <lineage>
        <taxon>Eukaryota</taxon>
        <taxon>Sar</taxon>
        <taxon>Alveolata</taxon>
        <taxon>Ciliophora</taxon>
        <taxon>Intramacronucleata</taxon>
        <taxon>Oligohymenophorea</taxon>
        <taxon>Scuticociliatia</taxon>
        <taxon>Philasterida</taxon>
        <taxon>Pseudocohnilembidae</taxon>
        <taxon>Pseudocohnilembus</taxon>
    </lineage>
</organism>
<dbReference type="InterPro" id="IPR052994">
    <property type="entry name" value="Tiny_macrocysts_regulators"/>
</dbReference>
<keyword evidence="2" id="KW-1133">Transmembrane helix</keyword>
<accession>A0A0V0R091</accession>
<dbReference type="CDD" id="cd00130">
    <property type="entry name" value="PAS"/>
    <property type="match status" value="1"/>
</dbReference>
<dbReference type="SMART" id="SM00091">
    <property type="entry name" value="PAS"/>
    <property type="match status" value="1"/>
</dbReference>
<name>A0A0V0R091_PSEPJ</name>
<dbReference type="Proteomes" id="UP000054937">
    <property type="component" value="Unassembled WGS sequence"/>
</dbReference>
<dbReference type="Gene3D" id="3.30.450.20">
    <property type="entry name" value="PAS domain"/>
    <property type="match status" value="1"/>
</dbReference>
<keyword evidence="5" id="KW-1185">Reference proteome</keyword>
<dbReference type="PANTHER" id="PTHR31600:SF2">
    <property type="entry name" value="GAMETE ENRICHED GENE 10 PROTEIN-RELATED"/>
    <property type="match status" value="1"/>
</dbReference>
<evidence type="ECO:0000256" key="2">
    <source>
        <dbReference type="SAM" id="Phobius"/>
    </source>
</evidence>
<feature type="domain" description="PAS" evidence="3">
    <location>
        <begin position="319"/>
        <end position="367"/>
    </location>
</feature>
<dbReference type="InterPro" id="IPR000014">
    <property type="entry name" value="PAS"/>
</dbReference>
<feature type="compositionally biased region" description="Polar residues" evidence="1">
    <location>
        <begin position="881"/>
        <end position="892"/>
    </location>
</feature>
<comment type="caution">
    <text evidence="4">The sequence shown here is derived from an EMBL/GenBank/DDBJ whole genome shotgun (WGS) entry which is preliminary data.</text>
</comment>
<evidence type="ECO:0000313" key="5">
    <source>
        <dbReference type="Proteomes" id="UP000054937"/>
    </source>
</evidence>
<dbReference type="NCBIfam" id="TIGR00229">
    <property type="entry name" value="sensory_box"/>
    <property type="match status" value="1"/>
</dbReference>
<gene>
    <name evidence="4" type="ORF">PPERSA_05785</name>
</gene>
<keyword evidence="2" id="KW-0812">Transmembrane</keyword>
<dbReference type="EMBL" id="LDAU01000081">
    <property type="protein sequence ID" value="KRX07722.1"/>
    <property type="molecule type" value="Genomic_DNA"/>
</dbReference>
<feature type="region of interest" description="Disordered" evidence="1">
    <location>
        <begin position="533"/>
        <end position="552"/>
    </location>
</feature>
<dbReference type="PANTHER" id="PTHR31600">
    <property type="entry name" value="TINY MACROCYSTS PROTEIN B-RELATED"/>
    <property type="match status" value="1"/>
</dbReference>
<dbReference type="SUPFAM" id="SSF55785">
    <property type="entry name" value="PYP-like sensor domain (PAS domain)"/>
    <property type="match status" value="1"/>
</dbReference>
<dbReference type="InterPro" id="IPR035965">
    <property type="entry name" value="PAS-like_dom_sf"/>
</dbReference>